<comment type="cofactor">
    <cofactor evidence="1">
        <name>Mg(2+)</name>
        <dbReference type="ChEBI" id="CHEBI:18420"/>
    </cofactor>
</comment>
<evidence type="ECO:0000256" key="10">
    <source>
        <dbReference type="SAM" id="Phobius"/>
    </source>
</evidence>
<keyword evidence="8" id="KW-0090">Biological rhythms</keyword>
<evidence type="ECO:0000256" key="3">
    <source>
        <dbReference type="ARBA" id="ARBA00010774"/>
    </source>
</evidence>
<evidence type="ECO:0000256" key="6">
    <source>
        <dbReference type="ARBA" id="ARBA00022801"/>
    </source>
</evidence>
<evidence type="ECO:0000313" key="12">
    <source>
        <dbReference type="EMBL" id="MBY21669.1"/>
    </source>
</evidence>
<dbReference type="Gene3D" id="3.60.10.10">
    <property type="entry name" value="Endonuclease/exonuclease/phosphatase"/>
    <property type="match status" value="1"/>
</dbReference>
<dbReference type="EMBL" id="GGMR01009050">
    <property type="protein sequence ID" value="MBY21669.1"/>
    <property type="molecule type" value="Transcribed_RNA"/>
</dbReference>
<evidence type="ECO:0000256" key="1">
    <source>
        <dbReference type="ARBA" id="ARBA00001946"/>
    </source>
</evidence>
<accession>A0A2S2NWR1</accession>
<keyword evidence="5" id="KW-0479">Metal-binding</keyword>
<keyword evidence="10" id="KW-0812">Transmembrane</keyword>
<dbReference type="PANTHER" id="PTHR12121">
    <property type="entry name" value="CARBON CATABOLITE REPRESSOR PROTEIN 4"/>
    <property type="match status" value="1"/>
</dbReference>
<dbReference type="GO" id="GO:0048511">
    <property type="term" value="P:rhythmic process"/>
    <property type="evidence" value="ECO:0007669"/>
    <property type="project" value="UniProtKB-KW"/>
</dbReference>
<dbReference type="GO" id="GO:0006139">
    <property type="term" value="P:nucleobase-containing compound metabolic process"/>
    <property type="evidence" value="ECO:0007669"/>
    <property type="project" value="UniProtKB-ARBA"/>
</dbReference>
<keyword evidence="10" id="KW-0472">Membrane</keyword>
<keyword evidence="4" id="KW-0963">Cytoplasm</keyword>
<evidence type="ECO:0000256" key="9">
    <source>
        <dbReference type="ARBA" id="ARBA00023807"/>
    </source>
</evidence>
<evidence type="ECO:0000259" key="11">
    <source>
        <dbReference type="Pfam" id="PF03372"/>
    </source>
</evidence>
<dbReference type="GO" id="GO:0000175">
    <property type="term" value="F:3'-5'-RNA exonuclease activity"/>
    <property type="evidence" value="ECO:0007669"/>
    <property type="project" value="TreeGrafter"/>
</dbReference>
<gene>
    <name evidence="12" type="primary">Ccrn4l</name>
    <name evidence="12" type="ORF">g.151839</name>
</gene>
<reference evidence="12" key="1">
    <citation type="submission" date="2018-04" db="EMBL/GenBank/DDBJ databases">
        <title>Transcriptome of Schizaphis graminum biotype I.</title>
        <authorList>
            <person name="Scully E.D."/>
            <person name="Geib S.M."/>
            <person name="Palmer N.A."/>
            <person name="Koch K."/>
            <person name="Bradshaw J."/>
            <person name="Heng-Moss T."/>
            <person name="Sarath G."/>
        </authorList>
    </citation>
    <scope>NUCLEOTIDE SEQUENCE</scope>
</reference>
<keyword evidence="7" id="KW-0460">Magnesium</keyword>
<dbReference type="InterPro" id="IPR036691">
    <property type="entry name" value="Endo/exonu/phosph_ase_sf"/>
</dbReference>
<dbReference type="InterPro" id="IPR050410">
    <property type="entry name" value="CCR4/nocturin_mRNA_transcr"/>
</dbReference>
<evidence type="ECO:0000256" key="8">
    <source>
        <dbReference type="ARBA" id="ARBA00023108"/>
    </source>
</evidence>
<evidence type="ECO:0000256" key="4">
    <source>
        <dbReference type="ARBA" id="ARBA00022490"/>
    </source>
</evidence>
<dbReference type="FunFam" id="3.60.10.10:FF:000012">
    <property type="entry name" value="nocturnin isoform X2"/>
    <property type="match status" value="1"/>
</dbReference>
<name>A0A2S2NWR1_SCHGA</name>
<dbReference type="GO" id="GO:0046872">
    <property type="term" value="F:metal ion binding"/>
    <property type="evidence" value="ECO:0007669"/>
    <property type="project" value="UniProtKB-KW"/>
</dbReference>
<organism evidence="12">
    <name type="scientific">Schizaphis graminum</name>
    <name type="common">Green bug aphid</name>
    <dbReference type="NCBI Taxonomy" id="13262"/>
    <lineage>
        <taxon>Eukaryota</taxon>
        <taxon>Metazoa</taxon>
        <taxon>Ecdysozoa</taxon>
        <taxon>Arthropoda</taxon>
        <taxon>Hexapoda</taxon>
        <taxon>Insecta</taxon>
        <taxon>Pterygota</taxon>
        <taxon>Neoptera</taxon>
        <taxon>Paraneoptera</taxon>
        <taxon>Hemiptera</taxon>
        <taxon>Sternorrhyncha</taxon>
        <taxon>Aphidomorpha</taxon>
        <taxon>Aphidoidea</taxon>
        <taxon>Aphididae</taxon>
        <taxon>Aphidini</taxon>
        <taxon>Schizaphis</taxon>
    </lineage>
</organism>
<evidence type="ECO:0000256" key="2">
    <source>
        <dbReference type="ARBA" id="ARBA00004496"/>
    </source>
</evidence>
<comment type="similarity">
    <text evidence="3">Belongs to the CCR4/nocturin family.</text>
</comment>
<feature type="domain" description="Endonuclease/exonuclease/phosphatase" evidence="11">
    <location>
        <begin position="165"/>
        <end position="430"/>
    </location>
</feature>
<keyword evidence="6" id="KW-0378">Hydrolase</keyword>
<feature type="transmembrane region" description="Helical" evidence="10">
    <location>
        <begin position="12"/>
        <end position="30"/>
    </location>
</feature>
<dbReference type="AlphaFoldDB" id="A0A2S2NWR1"/>
<evidence type="ECO:0000256" key="7">
    <source>
        <dbReference type="ARBA" id="ARBA00022842"/>
    </source>
</evidence>
<comment type="subcellular location">
    <subcellularLocation>
        <location evidence="2">Cytoplasm</location>
    </subcellularLocation>
</comment>
<dbReference type="GO" id="GO:0005737">
    <property type="term" value="C:cytoplasm"/>
    <property type="evidence" value="ECO:0007669"/>
    <property type="project" value="UniProtKB-SubCell"/>
</dbReference>
<dbReference type="Pfam" id="PF03372">
    <property type="entry name" value="Exo_endo_phos"/>
    <property type="match status" value="1"/>
</dbReference>
<sequence length="447" mass="50981">MRTVLHVVVDCCRLFVSVVFAHFLSFAIVVTTHNTLLHYTYYFVFIFLTHSTLCARAHSPLGGTVVLPNSGLFGRFRSTIMYYLRCAENFTQETLMGSFTSSVKIDNEDSQDKDLTFENLVTYQQLLEYCRTHNNQWPNSQLIKRTFTSIPYDPDSVDGNPVRVLQWNVLSQALGQNNDRFDSCPLEALEWKHRRCHMLEEILRHNPDVICLQEVDHFDFLSRALATQSYSGLFVPKPDSPCVYINDNNGPDGCAIFYKNDKFDLLEKHDKVLQVWTVHSNQVSLLLILKDKSTQKELCVSTTHLKARKGALLSTLRNEQGKDLLQFISSHAAGRPTIVCGDFNAEPTEPVYSTMCSCSYLPLDSAYKLSGSEPPYTSWKIRGGEGEVMHTIDYMFYTKHKLTVSNILDMPKEIDIGENRVPSMAYPSDHFSLISDFYFNSNTSVCE</sequence>
<proteinExistence type="inferred from homology"/>
<evidence type="ECO:0000256" key="5">
    <source>
        <dbReference type="ARBA" id="ARBA00022723"/>
    </source>
</evidence>
<dbReference type="SUPFAM" id="SSF56219">
    <property type="entry name" value="DNase I-like"/>
    <property type="match status" value="1"/>
</dbReference>
<dbReference type="InterPro" id="IPR005135">
    <property type="entry name" value="Endo/exonuclease/phosphatase"/>
</dbReference>
<protein>
    <recommendedName>
        <fullName evidence="9">Nocturnin</fullName>
    </recommendedName>
</protein>
<dbReference type="PANTHER" id="PTHR12121:SF45">
    <property type="entry name" value="NOCTURNIN"/>
    <property type="match status" value="1"/>
</dbReference>
<keyword evidence="10" id="KW-1133">Transmembrane helix</keyword>